<evidence type="ECO:0000313" key="10">
    <source>
        <dbReference type="EMBL" id="QUE53319.1"/>
    </source>
</evidence>
<evidence type="ECO:0000256" key="5">
    <source>
        <dbReference type="ARBA" id="ARBA00022679"/>
    </source>
</evidence>
<name>A0A975PH19_9BACT</name>
<dbReference type="GO" id="GO:0046656">
    <property type="term" value="P:folic acid biosynthetic process"/>
    <property type="evidence" value="ECO:0007669"/>
    <property type="project" value="UniProtKB-KW"/>
</dbReference>
<evidence type="ECO:0000256" key="2">
    <source>
        <dbReference type="ARBA" id="ARBA00001946"/>
    </source>
</evidence>
<dbReference type="Gene3D" id="3.20.20.20">
    <property type="entry name" value="Dihydropteroate synthase-like"/>
    <property type="match status" value="1"/>
</dbReference>
<organism evidence="10 11">
    <name type="scientific">Luteolibacter ambystomatis</name>
    <dbReference type="NCBI Taxonomy" id="2824561"/>
    <lineage>
        <taxon>Bacteria</taxon>
        <taxon>Pseudomonadati</taxon>
        <taxon>Verrucomicrobiota</taxon>
        <taxon>Verrucomicrobiia</taxon>
        <taxon>Verrucomicrobiales</taxon>
        <taxon>Verrucomicrobiaceae</taxon>
        <taxon>Luteolibacter</taxon>
    </lineage>
</organism>
<dbReference type="Proteomes" id="UP000676169">
    <property type="component" value="Chromosome"/>
</dbReference>
<evidence type="ECO:0000256" key="1">
    <source>
        <dbReference type="ARBA" id="ARBA00000012"/>
    </source>
</evidence>
<protein>
    <recommendedName>
        <fullName evidence="4">dihydropteroate synthase</fullName>
        <ecNumber evidence="4">2.5.1.15</ecNumber>
    </recommendedName>
</protein>
<accession>A0A975PH19</accession>
<evidence type="ECO:0000256" key="4">
    <source>
        <dbReference type="ARBA" id="ARBA00012458"/>
    </source>
</evidence>
<gene>
    <name evidence="10" type="primary">folP</name>
    <name evidence="10" type="ORF">KBB96_14610</name>
</gene>
<dbReference type="InterPro" id="IPR006390">
    <property type="entry name" value="DHP_synth_dom"/>
</dbReference>
<dbReference type="AlphaFoldDB" id="A0A975PH19"/>
<dbReference type="PROSITE" id="PS50972">
    <property type="entry name" value="PTERIN_BINDING"/>
    <property type="match status" value="1"/>
</dbReference>
<comment type="catalytic activity">
    <reaction evidence="1">
        <text>(7,8-dihydropterin-6-yl)methyl diphosphate + 4-aminobenzoate = 7,8-dihydropteroate + diphosphate</text>
        <dbReference type="Rhea" id="RHEA:19949"/>
        <dbReference type="ChEBI" id="CHEBI:17836"/>
        <dbReference type="ChEBI" id="CHEBI:17839"/>
        <dbReference type="ChEBI" id="CHEBI:33019"/>
        <dbReference type="ChEBI" id="CHEBI:72950"/>
        <dbReference type="EC" id="2.5.1.15"/>
    </reaction>
</comment>
<dbReference type="GO" id="GO:0046654">
    <property type="term" value="P:tetrahydrofolate biosynthetic process"/>
    <property type="evidence" value="ECO:0007669"/>
    <property type="project" value="TreeGrafter"/>
</dbReference>
<keyword evidence="8" id="KW-0289">Folate biosynthesis</keyword>
<dbReference type="PANTHER" id="PTHR20941:SF1">
    <property type="entry name" value="FOLIC ACID SYNTHESIS PROTEIN FOL1"/>
    <property type="match status" value="1"/>
</dbReference>
<dbReference type="EMBL" id="CP073100">
    <property type="protein sequence ID" value="QUE53319.1"/>
    <property type="molecule type" value="Genomic_DNA"/>
</dbReference>
<evidence type="ECO:0000313" key="11">
    <source>
        <dbReference type="Proteomes" id="UP000676169"/>
    </source>
</evidence>
<dbReference type="InterPro" id="IPR011005">
    <property type="entry name" value="Dihydropteroate_synth-like_sf"/>
</dbReference>
<dbReference type="SUPFAM" id="SSF51717">
    <property type="entry name" value="Dihydropteroate synthetase-like"/>
    <property type="match status" value="1"/>
</dbReference>
<evidence type="ECO:0000256" key="6">
    <source>
        <dbReference type="ARBA" id="ARBA00022723"/>
    </source>
</evidence>
<comment type="cofactor">
    <cofactor evidence="2">
        <name>Mg(2+)</name>
        <dbReference type="ChEBI" id="CHEBI:18420"/>
    </cofactor>
</comment>
<keyword evidence="11" id="KW-1185">Reference proteome</keyword>
<dbReference type="GO" id="GO:0004156">
    <property type="term" value="F:dihydropteroate synthase activity"/>
    <property type="evidence" value="ECO:0007669"/>
    <property type="project" value="UniProtKB-EC"/>
</dbReference>
<dbReference type="GO" id="GO:0046872">
    <property type="term" value="F:metal ion binding"/>
    <property type="evidence" value="ECO:0007669"/>
    <property type="project" value="UniProtKB-KW"/>
</dbReference>
<dbReference type="GO" id="GO:0005829">
    <property type="term" value="C:cytosol"/>
    <property type="evidence" value="ECO:0007669"/>
    <property type="project" value="TreeGrafter"/>
</dbReference>
<dbReference type="Pfam" id="PF00809">
    <property type="entry name" value="Pterin_bind"/>
    <property type="match status" value="1"/>
</dbReference>
<sequence>MGIVNINDDSFCGDGTLDAAAALEIARQQIADGADIIDAGAESARTNRTAISVDEEIARLRSFLAGWEDLVVRSQPRDAVQVWPPVLSINTWRPEVVAAIVTDPHVELVNDMGGLPDDRNARLCAESGASLLVMHSVGEPKIPHLHQQWEDVMFSMETFFAGKLAVCDAAGLDRSQVILDPGIDFAKQRDDNLTVFRELDRLQQFGCPILVPVSRKTVIGEVLHLSDPSARDAGTVACISASVSRGAHVLRVHNVAAAWQAVTVLFALQ</sequence>
<keyword evidence="5 10" id="KW-0808">Transferase</keyword>
<dbReference type="NCBIfam" id="TIGR01496">
    <property type="entry name" value="DHPS"/>
    <property type="match status" value="1"/>
</dbReference>
<evidence type="ECO:0000256" key="7">
    <source>
        <dbReference type="ARBA" id="ARBA00022842"/>
    </source>
</evidence>
<reference evidence="10" key="1">
    <citation type="submission" date="2021-04" db="EMBL/GenBank/DDBJ databases">
        <title>Luteolibacter sp. 32A isolated from the skin of an Anderson's salamander (Ambystoma andersonii).</title>
        <authorList>
            <person name="Spergser J."/>
            <person name="Busse H.-J."/>
        </authorList>
    </citation>
    <scope>NUCLEOTIDE SEQUENCE</scope>
    <source>
        <strain evidence="10">32A</strain>
    </source>
</reference>
<dbReference type="EC" id="2.5.1.15" evidence="4"/>
<keyword evidence="7" id="KW-0460">Magnesium</keyword>
<dbReference type="InterPro" id="IPR045031">
    <property type="entry name" value="DHP_synth-like"/>
</dbReference>
<evidence type="ECO:0000256" key="8">
    <source>
        <dbReference type="ARBA" id="ARBA00022909"/>
    </source>
</evidence>
<dbReference type="KEGG" id="lamb:KBB96_14610"/>
<evidence type="ECO:0000256" key="3">
    <source>
        <dbReference type="ARBA" id="ARBA00004763"/>
    </source>
</evidence>
<proteinExistence type="predicted"/>
<feature type="domain" description="Pterin-binding" evidence="9">
    <location>
        <begin position="1"/>
        <end position="263"/>
    </location>
</feature>
<dbReference type="InterPro" id="IPR000489">
    <property type="entry name" value="Pterin-binding_dom"/>
</dbReference>
<keyword evidence="6" id="KW-0479">Metal-binding</keyword>
<evidence type="ECO:0000259" key="9">
    <source>
        <dbReference type="PROSITE" id="PS50972"/>
    </source>
</evidence>
<comment type="pathway">
    <text evidence="3">Cofactor biosynthesis; tetrahydrofolate biosynthesis; 7,8-dihydrofolate from 2-amino-4-hydroxy-6-hydroxymethyl-7,8-dihydropteridine diphosphate and 4-aminobenzoate: step 1/2.</text>
</comment>
<dbReference type="PANTHER" id="PTHR20941">
    <property type="entry name" value="FOLATE SYNTHESIS PROTEINS"/>
    <property type="match status" value="1"/>
</dbReference>